<feature type="chain" id="PRO_5021849470" description="DUF1326 domain-containing protein" evidence="1">
    <location>
        <begin position="23"/>
        <end position="221"/>
    </location>
</feature>
<organism evidence="2 3">
    <name type="scientific">Lignipirellula cremea</name>
    <dbReference type="NCBI Taxonomy" id="2528010"/>
    <lineage>
        <taxon>Bacteria</taxon>
        <taxon>Pseudomonadati</taxon>
        <taxon>Planctomycetota</taxon>
        <taxon>Planctomycetia</taxon>
        <taxon>Pirellulales</taxon>
        <taxon>Pirellulaceae</taxon>
        <taxon>Lignipirellula</taxon>
    </lineage>
</organism>
<keyword evidence="1" id="KW-0732">Signal</keyword>
<dbReference type="AlphaFoldDB" id="A0A518DN36"/>
<dbReference type="RefSeq" id="WP_145049877.1">
    <property type="nucleotide sequence ID" value="NZ_CP036433.1"/>
</dbReference>
<protein>
    <recommendedName>
        <fullName evidence="4">DUF1326 domain-containing protein</fullName>
    </recommendedName>
</protein>
<accession>A0A518DN36</accession>
<dbReference type="InterPro" id="IPR009758">
    <property type="entry name" value="DUF1326"/>
</dbReference>
<gene>
    <name evidence="2" type="ORF">Pla8534_10210</name>
</gene>
<dbReference type="Pfam" id="PF07040">
    <property type="entry name" value="DUF1326"/>
    <property type="match status" value="1"/>
</dbReference>
<dbReference type="Proteomes" id="UP000317648">
    <property type="component" value="Chromosome"/>
</dbReference>
<reference evidence="2 3" key="1">
    <citation type="submission" date="2019-02" db="EMBL/GenBank/DDBJ databases">
        <title>Deep-cultivation of Planctomycetes and their phenomic and genomic characterization uncovers novel biology.</title>
        <authorList>
            <person name="Wiegand S."/>
            <person name="Jogler M."/>
            <person name="Boedeker C."/>
            <person name="Pinto D."/>
            <person name="Vollmers J."/>
            <person name="Rivas-Marin E."/>
            <person name="Kohn T."/>
            <person name="Peeters S.H."/>
            <person name="Heuer A."/>
            <person name="Rast P."/>
            <person name="Oberbeckmann S."/>
            <person name="Bunk B."/>
            <person name="Jeske O."/>
            <person name="Meyerdierks A."/>
            <person name="Storesund J.E."/>
            <person name="Kallscheuer N."/>
            <person name="Luecker S."/>
            <person name="Lage O.M."/>
            <person name="Pohl T."/>
            <person name="Merkel B.J."/>
            <person name="Hornburger P."/>
            <person name="Mueller R.-W."/>
            <person name="Bruemmer F."/>
            <person name="Labrenz M."/>
            <person name="Spormann A.M."/>
            <person name="Op den Camp H."/>
            <person name="Overmann J."/>
            <person name="Amann R."/>
            <person name="Jetten M.S.M."/>
            <person name="Mascher T."/>
            <person name="Medema M.H."/>
            <person name="Devos D.P."/>
            <person name="Kaster A.-K."/>
            <person name="Ovreas L."/>
            <person name="Rohde M."/>
            <person name="Galperin M.Y."/>
            <person name="Jogler C."/>
        </authorList>
    </citation>
    <scope>NUCLEOTIDE SEQUENCE [LARGE SCALE GENOMIC DNA]</scope>
    <source>
        <strain evidence="2 3">Pla85_3_4</strain>
    </source>
</reference>
<dbReference type="OrthoDB" id="270217at2"/>
<evidence type="ECO:0000256" key="1">
    <source>
        <dbReference type="SAM" id="SignalP"/>
    </source>
</evidence>
<proteinExistence type="predicted"/>
<dbReference type="KEGG" id="lcre:Pla8534_10210"/>
<sequence precursor="true">MFRTLPMLLVAAALLPAGSLVAETSGHYMEARTCQIYTGPCFANGESGITGKDAVLAWRITEDTDNAVSLKGLSVIMVVRASHTLGFQGMENAEELKSLIVVDEKADVSQRAALVAFAKKHAGRAGDNVVDVRYSPVSLELETTELTGKLSAGKYVELSTRKARKGDCICSNESAYYPPLVKLENFAPGVTLEGKVNGRGLGVRWEIPDTRSAYMGEFYYE</sequence>
<dbReference type="EMBL" id="CP036433">
    <property type="protein sequence ID" value="QDU93242.1"/>
    <property type="molecule type" value="Genomic_DNA"/>
</dbReference>
<evidence type="ECO:0000313" key="3">
    <source>
        <dbReference type="Proteomes" id="UP000317648"/>
    </source>
</evidence>
<evidence type="ECO:0008006" key="4">
    <source>
        <dbReference type="Google" id="ProtNLM"/>
    </source>
</evidence>
<evidence type="ECO:0000313" key="2">
    <source>
        <dbReference type="EMBL" id="QDU93242.1"/>
    </source>
</evidence>
<name>A0A518DN36_9BACT</name>
<feature type="signal peptide" evidence="1">
    <location>
        <begin position="1"/>
        <end position="22"/>
    </location>
</feature>
<keyword evidence="3" id="KW-1185">Reference proteome</keyword>